<feature type="region of interest" description="Disordered" evidence="1">
    <location>
        <begin position="62"/>
        <end position="85"/>
    </location>
</feature>
<organism evidence="3 4">
    <name type="scientific">Dryococelus australis</name>
    <dbReference type="NCBI Taxonomy" id="614101"/>
    <lineage>
        <taxon>Eukaryota</taxon>
        <taxon>Metazoa</taxon>
        <taxon>Ecdysozoa</taxon>
        <taxon>Arthropoda</taxon>
        <taxon>Hexapoda</taxon>
        <taxon>Insecta</taxon>
        <taxon>Pterygota</taxon>
        <taxon>Neoptera</taxon>
        <taxon>Polyneoptera</taxon>
        <taxon>Phasmatodea</taxon>
        <taxon>Verophasmatodea</taxon>
        <taxon>Anareolatae</taxon>
        <taxon>Phasmatidae</taxon>
        <taxon>Eurycanthinae</taxon>
        <taxon>Dryococelus</taxon>
    </lineage>
</organism>
<evidence type="ECO:0000313" key="4">
    <source>
        <dbReference type="Proteomes" id="UP001159363"/>
    </source>
</evidence>
<sequence>MNQRLMVGTPDESYGVAQANGWTNAEILLAWLKHFAKHAHPSEPSPALLILDGHCSNKELEFDRPTTQSSVEPTSGPSGLYEPGEMLEKISPVPDANKRRLQCRKGKAQRSEILTSTQCKEML</sequence>
<keyword evidence="4" id="KW-1185">Reference proteome</keyword>
<dbReference type="Pfam" id="PF03184">
    <property type="entry name" value="DDE_1"/>
    <property type="match status" value="1"/>
</dbReference>
<evidence type="ECO:0000313" key="3">
    <source>
        <dbReference type="EMBL" id="KAJ8888483.1"/>
    </source>
</evidence>
<name>A0ABQ9HVS1_9NEOP</name>
<dbReference type="Proteomes" id="UP001159363">
    <property type="component" value="Chromosome 3"/>
</dbReference>
<accession>A0ABQ9HVS1</accession>
<dbReference type="InterPro" id="IPR004875">
    <property type="entry name" value="DDE_SF_endonuclease_dom"/>
</dbReference>
<protein>
    <recommendedName>
        <fullName evidence="2">DDE-1 domain-containing protein</fullName>
    </recommendedName>
</protein>
<gene>
    <name evidence="3" type="ORF">PR048_007974</name>
</gene>
<proteinExistence type="predicted"/>
<feature type="compositionally biased region" description="Polar residues" evidence="1">
    <location>
        <begin position="65"/>
        <end position="77"/>
    </location>
</feature>
<feature type="domain" description="DDE-1" evidence="2">
    <location>
        <begin position="17"/>
        <end position="71"/>
    </location>
</feature>
<dbReference type="EMBL" id="JARBHB010000003">
    <property type="protein sequence ID" value="KAJ8888483.1"/>
    <property type="molecule type" value="Genomic_DNA"/>
</dbReference>
<reference evidence="3 4" key="1">
    <citation type="submission" date="2023-02" db="EMBL/GenBank/DDBJ databases">
        <title>LHISI_Scaffold_Assembly.</title>
        <authorList>
            <person name="Stuart O.P."/>
            <person name="Cleave R."/>
            <person name="Magrath M.J.L."/>
            <person name="Mikheyev A.S."/>
        </authorList>
    </citation>
    <scope>NUCLEOTIDE SEQUENCE [LARGE SCALE GENOMIC DNA]</scope>
    <source>
        <strain evidence="3">Daus_M_001</strain>
        <tissue evidence="3">Leg muscle</tissue>
    </source>
</reference>
<evidence type="ECO:0000259" key="2">
    <source>
        <dbReference type="Pfam" id="PF03184"/>
    </source>
</evidence>
<comment type="caution">
    <text evidence="3">The sequence shown here is derived from an EMBL/GenBank/DDBJ whole genome shotgun (WGS) entry which is preliminary data.</text>
</comment>
<evidence type="ECO:0000256" key="1">
    <source>
        <dbReference type="SAM" id="MobiDB-lite"/>
    </source>
</evidence>